<feature type="region of interest" description="Disordered" evidence="1">
    <location>
        <begin position="1"/>
        <end position="36"/>
    </location>
</feature>
<reference evidence="2" key="1">
    <citation type="submission" date="2023-03" db="EMBL/GenBank/DDBJ databases">
        <authorList>
            <person name="Julca I."/>
        </authorList>
    </citation>
    <scope>NUCLEOTIDE SEQUENCE</scope>
</reference>
<accession>A0AAV1C5T0</accession>
<dbReference type="Proteomes" id="UP001161247">
    <property type="component" value="Chromosome 1"/>
</dbReference>
<dbReference type="AlphaFoldDB" id="A0AAV1C5T0"/>
<sequence length="144" mass="15670">MTDDSFDSSSSTSATESGCQGYGKEEMERGYNGEGRIQGGISTVPGFGWWPIKTYRPCHSYVATGGRYWRTGQSMDEIGFGRGLKLSLGREDGLDGIMIKPVLDVGVTETAAMDVFSDYIGDVYIGEAEEVFQNPIGGEVRKWG</sequence>
<evidence type="ECO:0000256" key="1">
    <source>
        <dbReference type="SAM" id="MobiDB-lite"/>
    </source>
</evidence>
<protein>
    <submittedName>
        <fullName evidence="2">OLC1v1025161C1</fullName>
    </submittedName>
</protein>
<dbReference type="EMBL" id="OX459118">
    <property type="protein sequence ID" value="CAI9090398.1"/>
    <property type="molecule type" value="Genomic_DNA"/>
</dbReference>
<feature type="compositionally biased region" description="Low complexity" evidence="1">
    <location>
        <begin position="7"/>
        <end position="17"/>
    </location>
</feature>
<organism evidence="2 3">
    <name type="scientific">Oldenlandia corymbosa var. corymbosa</name>
    <dbReference type="NCBI Taxonomy" id="529605"/>
    <lineage>
        <taxon>Eukaryota</taxon>
        <taxon>Viridiplantae</taxon>
        <taxon>Streptophyta</taxon>
        <taxon>Embryophyta</taxon>
        <taxon>Tracheophyta</taxon>
        <taxon>Spermatophyta</taxon>
        <taxon>Magnoliopsida</taxon>
        <taxon>eudicotyledons</taxon>
        <taxon>Gunneridae</taxon>
        <taxon>Pentapetalae</taxon>
        <taxon>asterids</taxon>
        <taxon>lamiids</taxon>
        <taxon>Gentianales</taxon>
        <taxon>Rubiaceae</taxon>
        <taxon>Rubioideae</taxon>
        <taxon>Spermacoceae</taxon>
        <taxon>Hedyotis-Oldenlandia complex</taxon>
        <taxon>Oldenlandia</taxon>
    </lineage>
</organism>
<evidence type="ECO:0000313" key="2">
    <source>
        <dbReference type="EMBL" id="CAI9090398.1"/>
    </source>
</evidence>
<keyword evidence="3" id="KW-1185">Reference proteome</keyword>
<dbReference type="PANTHER" id="PTHR47721">
    <property type="entry name" value="OS01G0235100 PROTEIN"/>
    <property type="match status" value="1"/>
</dbReference>
<gene>
    <name evidence="2" type="ORF">OLC1_LOCUS2565</name>
</gene>
<dbReference type="GO" id="GO:0009507">
    <property type="term" value="C:chloroplast"/>
    <property type="evidence" value="ECO:0007669"/>
    <property type="project" value="TreeGrafter"/>
</dbReference>
<dbReference type="PANTHER" id="PTHR47721:SF2">
    <property type="entry name" value="OS01G0235100 PROTEIN"/>
    <property type="match status" value="1"/>
</dbReference>
<name>A0AAV1C5T0_OLDCO</name>
<evidence type="ECO:0000313" key="3">
    <source>
        <dbReference type="Proteomes" id="UP001161247"/>
    </source>
</evidence>
<proteinExistence type="predicted"/>